<feature type="region of interest" description="Disordered" evidence="2">
    <location>
        <begin position="57"/>
        <end position="77"/>
    </location>
</feature>
<organism evidence="3 4">
    <name type="scientific">Saccharothrix xinjiangensis</name>
    <dbReference type="NCBI Taxonomy" id="204798"/>
    <lineage>
        <taxon>Bacteria</taxon>
        <taxon>Bacillati</taxon>
        <taxon>Actinomycetota</taxon>
        <taxon>Actinomycetes</taxon>
        <taxon>Pseudonocardiales</taxon>
        <taxon>Pseudonocardiaceae</taxon>
        <taxon>Saccharothrix</taxon>
    </lineage>
</organism>
<gene>
    <name evidence="3" type="ORF">ACFPFM_39280</name>
</gene>
<comment type="caution">
    <text evidence="3">The sequence shown here is derived from an EMBL/GenBank/DDBJ whole genome shotgun (WGS) entry which is preliminary data.</text>
</comment>
<evidence type="ECO:0000256" key="2">
    <source>
        <dbReference type="SAM" id="MobiDB-lite"/>
    </source>
</evidence>
<dbReference type="Proteomes" id="UP001595833">
    <property type="component" value="Unassembled WGS sequence"/>
</dbReference>
<keyword evidence="4" id="KW-1185">Reference proteome</keyword>
<accession>A0ABV9YAY5</accession>
<comment type="similarity">
    <text evidence="1">Belongs to the glycosyl hydrolase 25 family.</text>
</comment>
<dbReference type="Gene3D" id="3.20.20.80">
    <property type="entry name" value="Glycosidases"/>
    <property type="match status" value="1"/>
</dbReference>
<name>A0ABV9YAY5_9PSEU</name>
<protein>
    <submittedName>
        <fullName evidence="3">GH25 family lysozyme</fullName>
    </submittedName>
</protein>
<dbReference type="SUPFAM" id="SSF51445">
    <property type="entry name" value="(Trans)glycosidases"/>
    <property type="match status" value="1"/>
</dbReference>
<sequence>MFGRFAMPENRKEHVDYGIDISSWQGSAIDWNAVKSNNISFASVKVTEATGYINPAATAQVDGSGSASPTSRAASWT</sequence>
<dbReference type="PROSITE" id="PS51904">
    <property type="entry name" value="GLYCOSYL_HYDROL_F25_2"/>
    <property type="match status" value="1"/>
</dbReference>
<evidence type="ECO:0000313" key="4">
    <source>
        <dbReference type="Proteomes" id="UP001595833"/>
    </source>
</evidence>
<dbReference type="Pfam" id="PF01183">
    <property type="entry name" value="Glyco_hydro_25"/>
    <property type="match status" value="1"/>
</dbReference>
<dbReference type="EMBL" id="JBHSJB010000049">
    <property type="protein sequence ID" value="MFC5059791.1"/>
    <property type="molecule type" value="Genomic_DNA"/>
</dbReference>
<proteinExistence type="inferred from homology"/>
<dbReference type="RefSeq" id="WP_344038296.1">
    <property type="nucleotide sequence ID" value="NZ_BAAAKE010000010.1"/>
</dbReference>
<dbReference type="InterPro" id="IPR002053">
    <property type="entry name" value="Glyco_hydro_25"/>
</dbReference>
<dbReference type="InterPro" id="IPR017853">
    <property type="entry name" value="GH"/>
</dbReference>
<evidence type="ECO:0000313" key="3">
    <source>
        <dbReference type="EMBL" id="MFC5059791.1"/>
    </source>
</evidence>
<reference evidence="4" key="1">
    <citation type="journal article" date="2019" name="Int. J. Syst. Evol. Microbiol.">
        <title>The Global Catalogue of Microorganisms (GCM) 10K type strain sequencing project: providing services to taxonomists for standard genome sequencing and annotation.</title>
        <authorList>
            <consortium name="The Broad Institute Genomics Platform"/>
            <consortium name="The Broad Institute Genome Sequencing Center for Infectious Disease"/>
            <person name="Wu L."/>
            <person name="Ma J."/>
        </authorList>
    </citation>
    <scope>NUCLEOTIDE SEQUENCE [LARGE SCALE GENOMIC DNA]</scope>
    <source>
        <strain evidence="4">KCTC 12848</strain>
    </source>
</reference>
<feature type="compositionally biased region" description="Polar residues" evidence="2">
    <location>
        <begin position="61"/>
        <end position="77"/>
    </location>
</feature>
<evidence type="ECO:0000256" key="1">
    <source>
        <dbReference type="ARBA" id="ARBA00010646"/>
    </source>
</evidence>